<dbReference type="InterPro" id="IPR049979">
    <property type="entry name" value="Cys_resp_CS_actino"/>
</dbReference>
<organism evidence="1 2">
    <name type="scientific">Streptomyces lateritius</name>
    <dbReference type="NCBI Taxonomy" id="67313"/>
    <lineage>
        <taxon>Bacteria</taxon>
        <taxon>Bacillati</taxon>
        <taxon>Actinomycetota</taxon>
        <taxon>Actinomycetes</taxon>
        <taxon>Kitasatosporales</taxon>
        <taxon>Streptomycetaceae</taxon>
        <taxon>Streptomyces</taxon>
    </lineage>
</organism>
<keyword evidence="2" id="KW-1185">Reference proteome</keyword>
<protein>
    <submittedName>
        <fullName evidence="1">Leader peptide</fullName>
    </submittedName>
</protein>
<evidence type="ECO:0000313" key="2">
    <source>
        <dbReference type="Proteomes" id="UP001603013"/>
    </source>
</evidence>
<dbReference type="Proteomes" id="UP001603013">
    <property type="component" value="Unassembled WGS sequence"/>
</dbReference>
<dbReference type="EMBL" id="JBIBSM010000023">
    <property type="protein sequence ID" value="MFF8280555.1"/>
    <property type="molecule type" value="Genomic_DNA"/>
</dbReference>
<name>A0ABW6YM14_9ACTN</name>
<proteinExistence type="predicted"/>
<sequence length="32" mass="3708">MQPSRDRSVTLVERRHVDLVRVASAICRCVRV</sequence>
<evidence type="ECO:0000313" key="1">
    <source>
        <dbReference type="EMBL" id="MFF8280555.1"/>
    </source>
</evidence>
<gene>
    <name evidence="1" type="ORF">ACF05T_31470</name>
</gene>
<comment type="caution">
    <text evidence="1">The sequence shown here is derived from an EMBL/GenBank/DDBJ whole genome shotgun (WGS) entry which is preliminary data.</text>
</comment>
<dbReference type="NCBIfam" id="NF042934">
    <property type="entry name" value="cis_reg_atten"/>
    <property type="match status" value="1"/>
</dbReference>
<reference evidence="1 2" key="1">
    <citation type="submission" date="2024-10" db="EMBL/GenBank/DDBJ databases">
        <title>The Natural Products Discovery Center: Release of the First 8490 Sequenced Strains for Exploring Actinobacteria Biosynthetic Diversity.</title>
        <authorList>
            <person name="Kalkreuter E."/>
            <person name="Kautsar S.A."/>
            <person name="Yang D."/>
            <person name="Bader C.D."/>
            <person name="Teijaro C.N."/>
            <person name="Fluegel L."/>
            <person name="Davis C.M."/>
            <person name="Simpson J.R."/>
            <person name="Lauterbach L."/>
            <person name="Steele A.D."/>
            <person name="Gui C."/>
            <person name="Meng S."/>
            <person name="Li G."/>
            <person name="Viehrig K."/>
            <person name="Ye F."/>
            <person name="Su P."/>
            <person name="Kiefer A.F."/>
            <person name="Nichols A."/>
            <person name="Cepeda A.J."/>
            <person name="Yan W."/>
            <person name="Fan B."/>
            <person name="Jiang Y."/>
            <person name="Adhikari A."/>
            <person name="Zheng C.-J."/>
            <person name="Schuster L."/>
            <person name="Cowan T.M."/>
            <person name="Smanski M.J."/>
            <person name="Chevrette M.G."/>
            <person name="De Carvalho L.P.S."/>
            <person name="Shen B."/>
        </authorList>
    </citation>
    <scope>NUCLEOTIDE SEQUENCE [LARGE SCALE GENOMIC DNA]</scope>
    <source>
        <strain evidence="1 2">NPDC015755</strain>
    </source>
</reference>
<dbReference type="RefSeq" id="WP_391937363.1">
    <property type="nucleotide sequence ID" value="NZ_JBIBSM010000023.1"/>
</dbReference>
<accession>A0ABW6YM14</accession>